<dbReference type="InterPro" id="IPR022409">
    <property type="entry name" value="PKD/Chitinase_dom"/>
</dbReference>
<dbReference type="EMBL" id="CP002349">
    <property type="protein sequence ID" value="ADR23128.1"/>
    <property type="molecule type" value="Genomic_DNA"/>
</dbReference>
<dbReference type="HOGENOM" id="CLU_236304_0_0_10"/>
<dbReference type="PROSITE" id="PS50093">
    <property type="entry name" value="PKD"/>
    <property type="match status" value="1"/>
</dbReference>
<dbReference type="Proteomes" id="UP000008720">
    <property type="component" value="Chromosome"/>
</dbReference>
<feature type="domain" description="Ig-like" evidence="3">
    <location>
        <begin position="1376"/>
        <end position="1460"/>
    </location>
</feature>
<dbReference type="OrthoDB" id="9765926at2"/>
<keyword evidence="5" id="KW-1185">Reference proteome</keyword>
<accession>E4TUN5</accession>
<evidence type="ECO:0000313" key="5">
    <source>
        <dbReference type="Proteomes" id="UP000008720"/>
    </source>
</evidence>
<evidence type="ECO:0000259" key="2">
    <source>
        <dbReference type="PROSITE" id="PS50093"/>
    </source>
</evidence>
<feature type="domain" description="PKD" evidence="2">
    <location>
        <begin position="403"/>
        <end position="462"/>
    </location>
</feature>
<gene>
    <name evidence="4" type="ordered locus">Ftrac_3153</name>
</gene>
<dbReference type="SUPFAM" id="SSF50952">
    <property type="entry name" value="Soluble quinoprotein glucose dehydrogenase"/>
    <property type="match status" value="1"/>
</dbReference>
<dbReference type="STRING" id="643867.Ftrac_3153"/>
<protein>
    <submittedName>
        <fullName evidence="4">PKD domain containing protein</fullName>
    </submittedName>
</protein>
<dbReference type="RefSeq" id="WP_013455270.1">
    <property type="nucleotide sequence ID" value="NC_014759.1"/>
</dbReference>
<dbReference type="SMART" id="SM00089">
    <property type="entry name" value="PKD"/>
    <property type="match status" value="3"/>
</dbReference>
<evidence type="ECO:0000256" key="1">
    <source>
        <dbReference type="SAM" id="SignalP"/>
    </source>
</evidence>
<evidence type="ECO:0000313" key="4">
    <source>
        <dbReference type="EMBL" id="ADR23128.1"/>
    </source>
</evidence>
<dbReference type="InterPro" id="IPR011041">
    <property type="entry name" value="Quinoprot_gluc/sorb_DH_b-prop"/>
</dbReference>
<keyword evidence="1" id="KW-0732">Signal</keyword>
<dbReference type="InterPro" id="IPR035986">
    <property type="entry name" value="PKD_dom_sf"/>
</dbReference>
<dbReference type="Pfam" id="PF13585">
    <property type="entry name" value="CHU_C"/>
    <property type="match status" value="1"/>
</dbReference>
<proteinExistence type="predicted"/>
<dbReference type="eggNOG" id="COG3291">
    <property type="taxonomic scope" value="Bacteria"/>
</dbReference>
<dbReference type="PROSITE" id="PS50835">
    <property type="entry name" value="IG_LIKE"/>
    <property type="match status" value="1"/>
</dbReference>
<feature type="chain" id="PRO_5003189748" evidence="1">
    <location>
        <begin position="23"/>
        <end position="1713"/>
    </location>
</feature>
<dbReference type="CDD" id="cd00146">
    <property type="entry name" value="PKD"/>
    <property type="match status" value="1"/>
</dbReference>
<dbReference type="InterPro" id="IPR013783">
    <property type="entry name" value="Ig-like_fold"/>
</dbReference>
<feature type="signal peptide" evidence="1">
    <location>
        <begin position="1"/>
        <end position="22"/>
    </location>
</feature>
<dbReference type="Pfam" id="PF18911">
    <property type="entry name" value="PKD_4"/>
    <property type="match status" value="1"/>
</dbReference>
<dbReference type="Gene3D" id="2.60.40.10">
    <property type="entry name" value="Immunoglobulins"/>
    <property type="match status" value="2"/>
</dbReference>
<sequence length="1713" mass="184618">MSNKLFRSFFLFLAILASNTQAQDFSESFWYFGNNNAAIQFDRNADRNTNLIQNQATPFGNGGAAVAANGVDGQLLFYTDGDNVYGKNHQILPGGNVIGGNNSLRHPAAIVPSSNPNDDIYYIYIIDGSNELRFLSVDLSIGDFGEVTASAQGTGFSSLSDYINSFKLGDNYFLLFQENNSLELVQVQNNGSLISTASHEFSIDYALSNVSVRNSMSDTLTLALTSANVNTNPKNLVLLELNLADPTTPLFQNENILENTGFVNQLITDVEWSVGGRNLYYSRNNTVTSESRLIQLNLDSATSENVLDRTVTEIKALQNGPDGNLYYLYNNGAEEFLSRISQTDSIPDSLNIQWDLFNMQSFGSAGNFPTIAPPALIDGEISFDWYTTTLNQSICQNNPVSFFADYSEFADITSLEWDFGNGQSSNAISPNFIYEQAGSYNVILTVNAGGNFFVDSALVTVEQFDSEVQLQDTTVCQLPLENYGPTLGDGSEPDQVVWINPDPQKFTDNGDGTATFLESGVYSAAVTVGNCTVTASFELTLFEEEKQKSNYWYFGDGAGIDFNNQGGPVAVTDGNIQAEEGCTTVSDDNGDLLFYTNGDVIWDSEHNVMANGTDLGGDPAASQGVIAVAHGSDPSLYYLFLNQDISSDTSNFSYALVDLKLNGGLGDVVLKNRKIYSRSTEKVAAQGNENTNVLTHELGSNSYRFYPVNVEGINAAEYISQGSDYLSNSSATGYLKYAAGGDKVAQAYNSGGAFIDFIRRDSLNNWEEALLDVNFGGEVYGIEFSPSADLLYATINNGANSVLLQIPVNDNYTIDEIENPDSVTVADLDFEAGAIQTGPNGQLYIAANNSPNVYTIGSPDQRFAPENGSNLASTLQAFDLAGRNSRLGLPNFVQNLSTPQQEPSISVTANCSSEPIILGATGKTNFDQFNWTITPADSSSSVYTSNNQNDTLDIDLEPGVYEAALRITNECGYDELLVENFEIFPSPDVSNVISPRNFCGSTLTLGEDIVDEPGHTYLWNTGETTQTIEITETGIYNVTITSINGCVSTAEIFVGPPYEADLGGDRAVCQDEQLRLNASGNASEYRWFVDDIQQSASGQNFDVNTSTAGTFLIRVEIPDPLDPSCFAEDEIEVIVNGNPTVSTNIVTPPSCGSNNGSLEITNISGGSGDYTVSWSGPTTVPENQMSANNLEAGTYNITVTDNLSGCTTVETVPLTNTDFTAVANQINPTCDPSNQTVDVLVSGSFTLDLTWEIFDQNNNSIDNGTASSSNFQVNGLSEGSYSISITDNSAGLCLAVDSFGIALNDSVPFNPDENVFGCGTDYDLLAYLQDLNPNATFSITPTPADPNAVGSGVYDIVATEGSLCPSNATVNVQLSPQASILEIENQVDCDGGNQLTAILDGQDPADYTFNWSNGAQGQSITVNQSGTYSVTVNPRGNISCAAELSVTVDNVYTAVEASLTSETNCEDGTILLIGSISGGSGNFNYSLTNAQGTNIPTVDPTSNTLEWNITESSTYTFTVNDNGPGGCDPVIIRRDLTVQEVFQPQIQDTYFICPTGVESERTVTLDPGSFGTYTWTLPDGSTSNNRRIVANEPGEYSVRLTASGCEFNITTTVLEDCQPKVFAPDAIKPNSSIAANRVFRVFANEYVGEFQIIIFNRWGTIVYESNDKNFEWDATDLGGVAVPPGMYAYIINFRSTDANSRTYEQRGGVNVVR</sequence>
<reference evidence="4 5" key="1">
    <citation type="journal article" date="2011" name="Stand. Genomic Sci.">
        <title>Complete genome sequence of Marivirga tractuosa type strain (H-43).</title>
        <authorList>
            <person name="Pagani I."/>
            <person name="Chertkov O."/>
            <person name="Lapidus A."/>
            <person name="Lucas S."/>
            <person name="Del Rio T.G."/>
            <person name="Tice H."/>
            <person name="Copeland A."/>
            <person name="Cheng J.F."/>
            <person name="Nolan M."/>
            <person name="Saunders E."/>
            <person name="Pitluck S."/>
            <person name="Held B."/>
            <person name="Goodwin L."/>
            <person name="Liolios K."/>
            <person name="Ovchinikova G."/>
            <person name="Ivanova N."/>
            <person name="Mavromatis K."/>
            <person name="Pati A."/>
            <person name="Chen A."/>
            <person name="Palaniappan K."/>
            <person name="Land M."/>
            <person name="Hauser L."/>
            <person name="Jeffries C.D."/>
            <person name="Detter J.C."/>
            <person name="Han C."/>
            <person name="Tapia R."/>
            <person name="Ngatchou-Djao O.D."/>
            <person name="Rohde M."/>
            <person name="Goker M."/>
            <person name="Spring S."/>
            <person name="Sikorski J."/>
            <person name="Woyke T."/>
            <person name="Bristow J."/>
            <person name="Eisen J.A."/>
            <person name="Markowitz V."/>
            <person name="Hugenholtz P."/>
            <person name="Klenk H.P."/>
            <person name="Kyrpides N.C."/>
        </authorList>
    </citation>
    <scope>NUCLEOTIDE SEQUENCE [LARGE SCALE GENOMIC DNA]</scope>
    <source>
        <strain evidence="5">ATCC 23168 / DSM 4126 / NBRC 15989 / NCIMB 1408 / VKM B-1430 / H-43</strain>
    </source>
</reference>
<evidence type="ECO:0000259" key="3">
    <source>
        <dbReference type="PROSITE" id="PS50835"/>
    </source>
</evidence>
<dbReference type="InterPro" id="IPR000601">
    <property type="entry name" value="PKD_dom"/>
</dbReference>
<dbReference type="KEGG" id="mtt:Ftrac_3153"/>
<dbReference type="InterPro" id="IPR007110">
    <property type="entry name" value="Ig-like_dom"/>
</dbReference>
<dbReference type="SUPFAM" id="SSF49299">
    <property type="entry name" value="PKD domain"/>
    <property type="match status" value="2"/>
</dbReference>
<name>E4TUN5_MARTH</name>
<organism evidence="4 5">
    <name type="scientific">Marivirga tractuosa (strain ATCC 23168 / DSM 4126 / NBRC 15989 / NCIMB 1408 / VKM B-1430 / H-43)</name>
    <name type="common">Microscilla tractuosa</name>
    <name type="synonym">Flexibacter tractuosus</name>
    <dbReference type="NCBI Taxonomy" id="643867"/>
    <lineage>
        <taxon>Bacteria</taxon>
        <taxon>Pseudomonadati</taxon>
        <taxon>Bacteroidota</taxon>
        <taxon>Cytophagia</taxon>
        <taxon>Cytophagales</taxon>
        <taxon>Marivirgaceae</taxon>
        <taxon>Marivirga</taxon>
    </lineage>
</organism>